<keyword evidence="3" id="KW-1185">Reference proteome</keyword>
<dbReference type="Proteomes" id="UP000568839">
    <property type="component" value="Unassembled WGS sequence"/>
</dbReference>
<dbReference type="AlphaFoldDB" id="A0A841Q0H4"/>
<feature type="transmembrane region" description="Helical" evidence="1">
    <location>
        <begin position="7"/>
        <end position="29"/>
    </location>
</feature>
<reference evidence="2 3" key="1">
    <citation type="submission" date="2020-08" db="EMBL/GenBank/DDBJ databases">
        <title>Genomic Encyclopedia of Type Strains, Phase IV (KMG-IV): sequencing the most valuable type-strain genomes for metagenomic binning, comparative biology and taxonomic classification.</title>
        <authorList>
            <person name="Goeker M."/>
        </authorList>
    </citation>
    <scope>NUCLEOTIDE SEQUENCE [LARGE SCALE GENOMIC DNA]</scope>
    <source>
        <strain evidence="2 3">DSM 21769</strain>
    </source>
</reference>
<gene>
    <name evidence="2" type="ORF">HNR44_002992</name>
</gene>
<accession>A0A841Q0H4</accession>
<keyword evidence="1" id="KW-0812">Transmembrane</keyword>
<keyword evidence="1" id="KW-1133">Transmembrane helix</keyword>
<protein>
    <submittedName>
        <fullName evidence="2">Formate/nitrite transporter FocA (FNT family)</fullName>
    </submittedName>
</protein>
<dbReference type="EMBL" id="JACHHJ010000004">
    <property type="protein sequence ID" value="MBB6451002.1"/>
    <property type="molecule type" value="Genomic_DNA"/>
</dbReference>
<feature type="transmembrane region" description="Helical" evidence="1">
    <location>
        <begin position="41"/>
        <end position="60"/>
    </location>
</feature>
<sequence>MNRKRLILWSMLLGVVVFPIGATLILLLGNNLLNNSPLSSITPYFLGFLLIGLILAFIMYQSKKLNTTSS</sequence>
<evidence type="ECO:0000313" key="3">
    <source>
        <dbReference type="Proteomes" id="UP000568839"/>
    </source>
</evidence>
<comment type="caution">
    <text evidence="2">The sequence shown here is derived from an EMBL/GenBank/DDBJ whole genome shotgun (WGS) entry which is preliminary data.</text>
</comment>
<evidence type="ECO:0000256" key="1">
    <source>
        <dbReference type="SAM" id="Phobius"/>
    </source>
</evidence>
<organism evidence="2 3">
    <name type="scientific">Geomicrobium halophilum</name>
    <dbReference type="NCBI Taxonomy" id="549000"/>
    <lineage>
        <taxon>Bacteria</taxon>
        <taxon>Bacillati</taxon>
        <taxon>Bacillota</taxon>
        <taxon>Bacilli</taxon>
        <taxon>Bacillales</taxon>
        <taxon>Geomicrobium</taxon>
    </lineage>
</organism>
<evidence type="ECO:0000313" key="2">
    <source>
        <dbReference type="EMBL" id="MBB6451002.1"/>
    </source>
</evidence>
<proteinExistence type="predicted"/>
<name>A0A841Q0H4_9BACL</name>
<keyword evidence="1" id="KW-0472">Membrane</keyword>